<evidence type="ECO:0000256" key="7">
    <source>
        <dbReference type="RuleBase" id="RU363059"/>
    </source>
</evidence>
<dbReference type="Proteomes" id="UP001174936">
    <property type="component" value="Unassembled WGS sequence"/>
</dbReference>
<evidence type="ECO:0000256" key="6">
    <source>
        <dbReference type="ARBA" id="ARBA00023136"/>
    </source>
</evidence>
<comment type="subcellular location">
    <subcellularLocation>
        <location evidence="1 7">Endoplasmic reticulum membrane</location>
        <topology evidence="1 7">Multi-pass membrane protein</topology>
    </subcellularLocation>
</comment>
<dbReference type="InterPro" id="IPR007599">
    <property type="entry name" value="DER1"/>
</dbReference>
<evidence type="ECO:0000256" key="3">
    <source>
        <dbReference type="ARBA" id="ARBA00022692"/>
    </source>
</evidence>
<sequence length="266" mass="29615">MSEIMDMYWAAKPMARTLATAIVLISLSVYYGSGMFSFLPGYKHVFFTPALLFRFPPQIWRLVTSFLVSGPKLGLIMHPVFAYQYLSQLEAGHPKFQRKEDVLWYLITVGTFIILLNVFYFGSYDFLPGLIIAMCYTVSQDQRGQKTNFLFFTVPAQAAPYCMLIWSLLVGGPLLCEISGIIAAHLHDFLFRLWPEFGGGPNLLATPAWVSYLIQTPRFLQRDYGTAIQPPSRAGAGSTSGRSTGASTGSVLPDSWKTRGSGHRLG</sequence>
<comment type="similarity">
    <text evidence="2 7">Belongs to the derlin family.</text>
</comment>
<evidence type="ECO:0000256" key="1">
    <source>
        <dbReference type="ARBA" id="ARBA00004477"/>
    </source>
</evidence>
<evidence type="ECO:0000313" key="10">
    <source>
        <dbReference type="Proteomes" id="UP001174936"/>
    </source>
</evidence>
<keyword evidence="6 7" id="KW-0472">Membrane</keyword>
<dbReference type="SUPFAM" id="SSF144091">
    <property type="entry name" value="Rhomboid-like"/>
    <property type="match status" value="1"/>
</dbReference>
<evidence type="ECO:0000256" key="2">
    <source>
        <dbReference type="ARBA" id="ARBA00008917"/>
    </source>
</evidence>
<comment type="caution">
    <text evidence="9">The sequence shown here is derived from an EMBL/GenBank/DDBJ whole genome shotgun (WGS) entry which is preliminary data.</text>
</comment>
<comment type="function">
    <text evidence="7">May be involved in the degradation of misfolded endoplasmic reticulum (ER) luminal proteins.</text>
</comment>
<name>A0AA39YK06_9PEZI</name>
<dbReference type="GO" id="GO:0006950">
    <property type="term" value="P:response to stress"/>
    <property type="evidence" value="ECO:0007669"/>
    <property type="project" value="UniProtKB-ARBA"/>
</dbReference>
<evidence type="ECO:0000313" key="9">
    <source>
        <dbReference type="EMBL" id="KAK0652931.1"/>
    </source>
</evidence>
<dbReference type="EMBL" id="JAULSV010000002">
    <property type="protein sequence ID" value="KAK0652931.1"/>
    <property type="molecule type" value="Genomic_DNA"/>
</dbReference>
<keyword evidence="10" id="KW-1185">Reference proteome</keyword>
<evidence type="ECO:0000256" key="8">
    <source>
        <dbReference type="SAM" id="MobiDB-lite"/>
    </source>
</evidence>
<feature type="transmembrane region" description="Helical" evidence="7">
    <location>
        <begin position="102"/>
        <end position="121"/>
    </location>
</feature>
<feature type="compositionally biased region" description="Low complexity" evidence="8">
    <location>
        <begin position="232"/>
        <end position="250"/>
    </location>
</feature>
<keyword evidence="4 7" id="KW-0256">Endoplasmic reticulum</keyword>
<feature type="region of interest" description="Disordered" evidence="8">
    <location>
        <begin position="230"/>
        <end position="266"/>
    </location>
</feature>
<keyword evidence="5 7" id="KW-1133">Transmembrane helix</keyword>
<dbReference type="GO" id="GO:0005789">
    <property type="term" value="C:endoplasmic reticulum membrane"/>
    <property type="evidence" value="ECO:0007669"/>
    <property type="project" value="UniProtKB-SubCell"/>
</dbReference>
<feature type="transmembrane region" description="Helical" evidence="7">
    <location>
        <begin position="21"/>
        <end position="39"/>
    </location>
</feature>
<accession>A0AA39YK06</accession>
<keyword evidence="3 7" id="KW-0812">Transmembrane</keyword>
<reference evidence="9" key="1">
    <citation type="submission" date="2023-06" db="EMBL/GenBank/DDBJ databases">
        <title>Genome-scale phylogeny and comparative genomics of the fungal order Sordariales.</title>
        <authorList>
            <consortium name="Lawrence Berkeley National Laboratory"/>
            <person name="Hensen N."/>
            <person name="Bonometti L."/>
            <person name="Westerberg I."/>
            <person name="Brannstrom I.O."/>
            <person name="Guillou S."/>
            <person name="Cros-Aarteil S."/>
            <person name="Calhoun S."/>
            <person name="Haridas S."/>
            <person name="Kuo A."/>
            <person name="Mondo S."/>
            <person name="Pangilinan J."/>
            <person name="Riley R."/>
            <person name="Labutti K."/>
            <person name="Andreopoulos B."/>
            <person name="Lipzen A."/>
            <person name="Chen C."/>
            <person name="Yanf M."/>
            <person name="Daum C."/>
            <person name="Ng V."/>
            <person name="Clum A."/>
            <person name="Steindorff A."/>
            <person name="Ohm R."/>
            <person name="Martin F."/>
            <person name="Silar P."/>
            <person name="Natvig D."/>
            <person name="Lalanne C."/>
            <person name="Gautier V."/>
            <person name="Ament-Velasquez S.L."/>
            <person name="Kruys A."/>
            <person name="Hutchinson M.I."/>
            <person name="Powell A.J."/>
            <person name="Barry K."/>
            <person name="Miller A.N."/>
            <person name="Grigoriev I.V."/>
            <person name="Debuchy R."/>
            <person name="Gladieux P."/>
            <person name="Thoren M.H."/>
            <person name="Johannesson H."/>
        </authorList>
    </citation>
    <scope>NUCLEOTIDE SEQUENCE</scope>
    <source>
        <strain evidence="9">SMH2532-1</strain>
    </source>
</reference>
<dbReference type="AlphaFoldDB" id="A0AA39YK06"/>
<proteinExistence type="inferred from homology"/>
<gene>
    <name evidence="9" type="ORF">B0T16DRAFT_407062</name>
</gene>
<dbReference type="Pfam" id="PF04511">
    <property type="entry name" value="DER1"/>
    <property type="match status" value="1"/>
</dbReference>
<evidence type="ECO:0000256" key="5">
    <source>
        <dbReference type="ARBA" id="ARBA00022989"/>
    </source>
</evidence>
<organism evidence="9 10">
    <name type="scientific">Cercophora newfieldiana</name>
    <dbReference type="NCBI Taxonomy" id="92897"/>
    <lineage>
        <taxon>Eukaryota</taxon>
        <taxon>Fungi</taxon>
        <taxon>Dikarya</taxon>
        <taxon>Ascomycota</taxon>
        <taxon>Pezizomycotina</taxon>
        <taxon>Sordariomycetes</taxon>
        <taxon>Sordariomycetidae</taxon>
        <taxon>Sordariales</taxon>
        <taxon>Lasiosphaeriaceae</taxon>
        <taxon>Cercophora</taxon>
    </lineage>
</organism>
<protein>
    <recommendedName>
        <fullName evidence="7">Derlin</fullName>
    </recommendedName>
</protein>
<comment type="caution">
    <text evidence="7">Lacks conserved residue(s) required for the propagation of feature annotation.</text>
</comment>
<evidence type="ECO:0000256" key="4">
    <source>
        <dbReference type="ARBA" id="ARBA00022824"/>
    </source>
</evidence>
<feature type="transmembrane region" description="Helical" evidence="7">
    <location>
        <begin position="59"/>
        <end position="81"/>
    </location>
</feature>
<dbReference type="InterPro" id="IPR035952">
    <property type="entry name" value="Rhomboid-like_sf"/>
</dbReference>
<dbReference type="PANTHER" id="PTHR11009">
    <property type="entry name" value="DER1-LIKE PROTEIN, DERLIN"/>
    <property type="match status" value="1"/>
</dbReference>